<dbReference type="InterPro" id="IPR025501">
    <property type="entry name" value="MinD_FleN"/>
</dbReference>
<dbReference type="OrthoDB" id="9816297at2"/>
<dbReference type="Proteomes" id="UP000036756">
    <property type="component" value="Unassembled WGS sequence"/>
</dbReference>
<evidence type="ECO:0000313" key="3">
    <source>
        <dbReference type="EMBL" id="KMT21716.1"/>
    </source>
</evidence>
<dbReference type="Gene3D" id="3.40.50.300">
    <property type="entry name" value="P-loop containing nucleotide triphosphate hydrolases"/>
    <property type="match status" value="1"/>
</dbReference>
<dbReference type="PIRSF" id="PIRSF003092">
    <property type="entry name" value="MinD"/>
    <property type="match status" value="1"/>
</dbReference>
<dbReference type="AlphaFoldDB" id="A0A0J8G1T9"/>
<dbReference type="InterPro" id="IPR033875">
    <property type="entry name" value="FlhG"/>
</dbReference>
<dbReference type="Pfam" id="PF10609">
    <property type="entry name" value="ParA"/>
    <property type="match status" value="1"/>
</dbReference>
<dbReference type="STRING" id="1121307.CLCY_2c04780"/>
<comment type="caution">
    <text evidence="3">The sequence shown here is derived from an EMBL/GenBank/DDBJ whole genome shotgun (WGS) entry which is preliminary data.</text>
</comment>
<dbReference type="GO" id="GO:0016887">
    <property type="term" value="F:ATP hydrolysis activity"/>
    <property type="evidence" value="ECO:0007669"/>
    <property type="project" value="TreeGrafter"/>
</dbReference>
<organism evidence="3 4">
    <name type="scientific">Clostridium cylindrosporum DSM 605</name>
    <dbReference type="NCBI Taxonomy" id="1121307"/>
    <lineage>
        <taxon>Bacteria</taxon>
        <taxon>Bacillati</taxon>
        <taxon>Bacillota</taxon>
        <taxon>Clostridia</taxon>
        <taxon>Eubacteriales</taxon>
        <taxon>Clostridiaceae</taxon>
        <taxon>Clostridium</taxon>
    </lineage>
</organism>
<dbReference type="PATRIC" id="fig|1121307.3.peg.1336"/>
<evidence type="ECO:0000313" key="4">
    <source>
        <dbReference type="Proteomes" id="UP000036756"/>
    </source>
</evidence>
<keyword evidence="1" id="KW-0547">Nucleotide-binding</keyword>
<reference evidence="3 4" key="1">
    <citation type="submission" date="2015-06" db="EMBL/GenBank/DDBJ databases">
        <title>Draft genome sequence of the purine-degrading Clostridium cylindrosporum HC-1 (DSM 605).</title>
        <authorList>
            <person name="Poehlein A."/>
            <person name="Schiel-Bengelsdorf B."/>
            <person name="Bengelsdorf F."/>
            <person name="Daniel R."/>
            <person name="Duerre P."/>
        </authorList>
    </citation>
    <scope>NUCLEOTIDE SEQUENCE [LARGE SCALE GENOMIC DNA]</scope>
    <source>
        <strain evidence="3 4">DSM 605</strain>
    </source>
</reference>
<dbReference type="PANTHER" id="PTHR43384:SF4">
    <property type="entry name" value="CELLULOSE BIOSYNTHESIS PROTEIN BCSQ-RELATED"/>
    <property type="match status" value="1"/>
</dbReference>
<keyword evidence="2" id="KW-0067">ATP-binding</keyword>
<dbReference type="GO" id="GO:0005524">
    <property type="term" value="F:ATP binding"/>
    <property type="evidence" value="ECO:0007669"/>
    <property type="project" value="UniProtKB-KW"/>
</dbReference>
<dbReference type="PANTHER" id="PTHR43384">
    <property type="entry name" value="SEPTUM SITE-DETERMINING PROTEIN MIND HOMOLOG, CHLOROPLASTIC-RELATED"/>
    <property type="match status" value="1"/>
</dbReference>
<protein>
    <submittedName>
        <fullName evidence="3">Flagellum site-determining protein YlxH</fullName>
    </submittedName>
</protein>
<dbReference type="InterPro" id="IPR033756">
    <property type="entry name" value="YlxH/NBP35"/>
</dbReference>
<dbReference type="GO" id="GO:0005829">
    <property type="term" value="C:cytosol"/>
    <property type="evidence" value="ECO:0007669"/>
    <property type="project" value="TreeGrafter"/>
</dbReference>
<evidence type="ECO:0000256" key="2">
    <source>
        <dbReference type="ARBA" id="ARBA00022840"/>
    </source>
</evidence>
<dbReference type="SUPFAM" id="SSF52540">
    <property type="entry name" value="P-loop containing nucleoside triphosphate hydrolases"/>
    <property type="match status" value="1"/>
</dbReference>
<dbReference type="EMBL" id="LFVU01000027">
    <property type="protein sequence ID" value="KMT21716.1"/>
    <property type="molecule type" value="Genomic_DNA"/>
</dbReference>
<dbReference type="InterPro" id="IPR027417">
    <property type="entry name" value="P-loop_NTPase"/>
</dbReference>
<dbReference type="GO" id="GO:0009898">
    <property type="term" value="C:cytoplasmic side of plasma membrane"/>
    <property type="evidence" value="ECO:0007669"/>
    <property type="project" value="TreeGrafter"/>
</dbReference>
<dbReference type="InterPro" id="IPR050625">
    <property type="entry name" value="ParA/MinD_ATPase"/>
</dbReference>
<dbReference type="RefSeq" id="WP_048571131.1">
    <property type="nucleotide sequence ID" value="NZ_LFVU01000027.1"/>
</dbReference>
<proteinExistence type="predicted"/>
<evidence type="ECO:0000256" key="1">
    <source>
        <dbReference type="ARBA" id="ARBA00022741"/>
    </source>
</evidence>
<dbReference type="CDD" id="cd02038">
    <property type="entry name" value="FlhG-like"/>
    <property type="match status" value="1"/>
</dbReference>
<name>A0A0J8G1T9_CLOCY</name>
<keyword evidence="4" id="KW-1185">Reference proteome</keyword>
<dbReference type="GO" id="GO:0051782">
    <property type="term" value="P:negative regulation of cell division"/>
    <property type="evidence" value="ECO:0007669"/>
    <property type="project" value="TreeGrafter"/>
</dbReference>
<gene>
    <name evidence="3" type="primary">ylxH</name>
    <name evidence="3" type="ORF">CLCY_2c04780</name>
</gene>
<sequence>MDQAAKLRELVETKAERNESFRVITVSSGKGGVGKSNFVVNLAVLLAEKGKRVAILDADFGMANIDILLGINSPYNIYDILENEKSMLDIIVETSEGIKVIPGGSGISKLANLSPDEESKIVKEFEKLSDIDILIIDTGAGVGRNVINFIKMADDVIIITNSEPTSITDAYGLIKVASSSTFEDKLSIIVNRTSDSKEANDTYNKLSTTSKKFLKINLNYLGYILEDHNVSMAVRKQESFVKLFPRSKATKCIDVISSRILGDSGSYKNSSVKSYVSRLFSLMRG</sequence>
<accession>A0A0J8G1T9</accession>